<protein>
    <submittedName>
        <fullName evidence="1">Uncharacterized protein</fullName>
    </submittedName>
</protein>
<reference evidence="1 2" key="1">
    <citation type="journal article" date="2021" name="Commun. Biol.">
        <title>Genomic insights into the host specific adaptation of the Pneumocystis genus.</title>
        <authorList>
            <person name="Cisse O.H."/>
            <person name="Ma L."/>
            <person name="Dekker J.P."/>
            <person name="Khil P.P."/>
            <person name="Youn J.-H."/>
            <person name="Brenchley J.M."/>
            <person name="Blair R."/>
            <person name="Pahar B."/>
            <person name="Chabe M."/>
            <person name="Van Rompay K.K.A."/>
            <person name="Keesler R."/>
            <person name="Sukura A."/>
            <person name="Hirsch V."/>
            <person name="Kutty G."/>
            <person name="Liu Y."/>
            <person name="Peng L."/>
            <person name="Chen J."/>
            <person name="Song J."/>
            <person name="Weissenbacher-Lang C."/>
            <person name="Xu J."/>
            <person name="Upham N.S."/>
            <person name="Stajich J.E."/>
            <person name="Cuomo C.A."/>
            <person name="Cushion M.T."/>
            <person name="Kovacs J.A."/>
        </authorList>
    </citation>
    <scope>NUCLEOTIDE SEQUENCE [LARGE SCALE GENOMIC DNA]</scope>
    <source>
        <strain evidence="1 2">RABM</strain>
    </source>
</reference>
<accession>A0ACB7CA28</accession>
<evidence type="ECO:0000313" key="1">
    <source>
        <dbReference type="EMBL" id="KAG4304576.1"/>
    </source>
</evidence>
<evidence type="ECO:0000313" key="2">
    <source>
        <dbReference type="Proteomes" id="UP000768646"/>
    </source>
</evidence>
<dbReference type="EMBL" id="JABTEG010000007">
    <property type="protein sequence ID" value="KAG4304576.1"/>
    <property type="molecule type" value="Genomic_DNA"/>
</dbReference>
<gene>
    <name evidence="1" type="ORF">PORY_001969</name>
</gene>
<organism evidence="1 2">
    <name type="scientific">Pneumocystis oryctolagi</name>
    <dbReference type="NCBI Taxonomy" id="42067"/>
    <lineage>
        <taxon>Eukaryota</taxon>
        <taxon>Fungi</taxon>
        <taxon>Dikarya</taxon>
        <taxon>Ascomycota</taxon>
        <taxon>Taphrinomycotina</taxon>
        <taxon>Pneumocystomycetes</taxon>
        <taxon>Pneumocystaceae</taxon>
        <taxon>Pneumocystis</taxon>
    </lineage>
</organism>
<dbReference type="Proteomes" id="UP000768646">
    <property type="component" value="Unassembled WGS sequence"/>
</dbReference>
<keyword evidence="2" id="KW-1185">Reference proteome</keyword>
<comment type="caution">
    <text evidence="1">The sequence shown here is derived from an EMBL/GenBank/DDBJ whole genome shotgun (WGS) entry which is preliminary data.</text>
</comment>
<name>A0ACB7CA28_9ASCO</name>
<proteinExistence type="predicted"/>
<sequence length="796" mass="93446">MSTEERHKIRRIHWKKCDKREVSDEEMHVNSQCLSEVVDLTVSPEEKGILRPENTLKRLTVKNFRKTSLESQEKYYNDILQRLDETLINIFEKKKITWSLQELYKGVENLCRAFNHSNNEDPWAIKCYRLVESRSRESIKLLLSDILEKITLFSQAEGDTVKIIIDKGWKIWIEQISMIRSIFFYFDRTFLLITPGLSSIWDTGVSLFREHLFMNLSVNNPFFSDLFAVIATIRSHSTDFMEAPNILLLQSSIEMINSLNLYESLFEPTFIQATDSYYRNDASNFIKKKLPNEYLTYIKKTLNREEDFCKKFFLEQTKSKIIRVVETQLIENYSEHIVDIGFEEMINKEKFESLKDLYTLLKSVKKVDLIKSYWAKYIKKTCKTLVSNHNDNSNIIPSLLKFHSTLNYIIFECFSSNESFIQTLRECLEFFINNSINNPSELLAKHIDNILRSSNKSFDEESLEKEMDKILELFRFIQGKDTFEAFYKRDLAKRLLLNKSASIDAENTMLMKLKAECGSGFTQKLEGMFKDMHTSKTFMTLYKNSKFAQENSSGLNLYVNILSQAFWPSYPNIPINLPEKMVNDLNLFLSFYFSKQSGKKLTWRHSLGHCVIKADFPKGKKELNVSLFQGVVILLFNNVPDNKALSYSEIKKSTNLKDKELIRTLQSLACGKIRILLKNPKEKNINITDLFSVNLSFSEKLFKIKVNQIQLKETSEERKIIRENIQKDRTFEIQATIVRIMKTKKKYHHTELIQATINTLKQRGNISVKEVELAIQKLLEKEYIEKEDHDMYNYLA</sequence>